<reference evidence="1 2" key="1">
    <citation type="submission" date="2018-12" db="EMBL/GenBank/DDBJ databases">
        <title>Complete genome sequence of Iodobacter sp. H11R3.</title>
        <authorList>
            <person name="Bae J.-W."/>
        </authorList>
    </citation>
    <scope>NUCLEOTIDE SEQUENCE [LARGE SCALE GENOMIC DNA]</scope>
    <source>
        <strain evidence="1 2">H11R3</strain>
    </source>
</reference>
<dbReference type="Proteomes" id="UP000282438">
    <property type="component" value="Chromosome"/>
</dbReference>
<accession>A0A3S8ZNU1</accession>
<protein>
    <recommendedName>
        <fullName evidence="3">NERD domain-containing protein</fullName>
    </recommendedName>
</protein>
<proteinExistence type="predicted"/>
<dbReference type="EMBL" id="CP034433">
    <property type="protein sequence ID" value="AZN35145.1"/>
    <property type="molecule type" value="Genomic_DNA"/>
</dbReference>
<keyword evidence="2" id="KW-1185">Reference proteome</keyword>
<sequence length="343" mass="38483">MSELKNGGITSVSLQGLSIALVEVLKITETQAKELIAYFTFDGNNNKQTLWQRPLLKQGDGLLLVWLPLIGSHPMHLIAEWAKEAKHLEVINNKRGLGFEVEVATVLSAAIQQSSFCEDAFVFRSRIEMPDRKIGDIDVILILGDTAFVLECRNLMHPATPHEFWSVAYELNEKIDQVVRKRNYLFDNPAILSGLIAESPFSQVNRKINKVVGVVVSNSYLFEGVSDVEPYFVHVDTLFNTILTGGPLFGDMGDDGREITLHVDYFKPNVPPSETLIRAIAKPAKAEFYRQCINRMDFPIPAVDQTEPYGIFSKWVFTPPETGALRSMLNKCSFASDIVTKFE</sequence>
<evidence type="ECO:0008006" key="3">
    <source>
        <dbReference type="Google" id="ProtNLM"/>
    </source>
</evidence>
<name>A0A3S8ZNU1_9NEIS</name>
<dbReference type="AlphaFoldDB" id="A0A3S8ZNU1"/>
<dbReference type="RefSeq" id="WP_125971120.1">
    <property type="nucleotide sequence ID" value="NZ_CP034433.1"/>
</dbReference>
<gene>
    <name evidence="1" type="ORF">EJO50_00775</name>
</gene>
<evidence type="ECO:0000313" key="2">
    <source>
        <dbReference type="Proteomes" id="UP000282438"/>
    </source>
</evidence>
<dbReference type="OrthoDB" id="8765814at2"/>
<organism evidence="1 2">
    <name type="scientific">Iodobacter ciconiae</name>
    <dbReference type="NCBI Taxonomy" id="2496266"/>
    <lineage>
        <taxon>Bacteria</taxon>
        <taxon>Pseudomonadati</taxon>
        <taxon>Pseudomonadota</taxon>
        <taxon>Betaproteobacteria</taxon>
        <taxon>Neisseriales</taxon>
        <taxon>Chitinibacteraceae</taxon>
        <taxon>Iodobacter</taxon>
    </lineage>
</organism>
<evidence type="ECO:0000313" key="1">
    <source>
        <dbReference type="EMBL" id="AZN35145.1"/>
    </source>
</evidence>
<dbReference type="KEGG" id="iod:EJO50_00775"/>